<evidence type="ECO:0000256" key="3">
    <source>
        <dbReference type="ARBA" id="ARBA00022806"/>
    </source>
</evidence>
<organism evidence="7">
    <name type="scientific">Methanobacterium formicicum</name>
    <dbReference type="NCBI Taxonomy" id="2162"/>
    <lineage>
        <taxon>Archaea</taxon>
        <taxon>Methanobacteriati</taxon>
        <taxon>Methanobacteriota</taxon>
        <taxon>Methanomada group</taxon>
        <taxon>Methanobacteria</taxon>
        <taxon>Methanobacteriales</taxon>
        <taxon>Methanobacteriaceae</taxon>
        <taxon>Methanobacterium</taxon>
    </lineage>
</organism>
<dbReference type="Gene3D" id="1.10.30.50">
    <property type="match status" value="1"/>
</dbReference>
<dbReference type="GO" id="GO:0005524">
    <property type="term" value="F:ATP binding"/>
    <property type="evidence" value="ECO:0007669"/>
    <property type="project" value="UniProtKB-KW"/>
</dbReference>
<keyword evidence="4" id="KW-0067">ATP-binding</keyword>
<dbReference type="GO" id="GO:0008270">
    <property type="term" value="F:zinc ion binding"/>
    <property type="evidence" value="ECO:0007669"/>
    <property type="project" value="InterPro"/>
</dbReference>
<dbReference type="InterPro" id="IPR003615">
    <property type="entry name" value="HNH_nuc"/>
</dbReference>
<evidence type="ECO:0000259" key="5">
    <source>
        <dbReference type="PROSITE" id="PS51192"/>
    </source>
</evidence>
<keyword evidence="3" id="KW-0347">Helicase</keyword>
<reference evidence="7" key="1">
    <citation type="submission" date="2014-08" db="EMBL/GenBank/DDBJ databases">
        <authorList>
            <person name="Wibberg D."/>
        </authorList>
    </citation>
    <scope>NUCLEOTIDE SEQUENCE</scope>
</reference>
<dbReference type="Pfam" id="PF01844">
    <property type="entry name" value="HNH"/>
    <property type="match status" value="1"/>
</dbReference>
<sequence>MKNKSYYYNEFDLKEEFSSLSSKTTEQFQEDAINKLTDWFNQNHKPYSGGVLAIPTGGGKTFVASRFLSLGPLSNGYKVLWLAHTHHLLEQAYTTVGEEIGHTNPSRDKLSLRVVSGTKNHYKMRDISENDDIIFATLQTITRSYKKEFKHPSIEKFLESTDGKLFVIFDEAHHAPAYTYRQLILSLRQRFPKMHILGMTATPTRTDVKKGISKTEKEKLERIKNVQDGRLKELFPQGNLYRISMHNLIALNILAKPIFEPPKYTNYEVEITNEDLNKLKNNNKVPEHIITRLASYAPRSEFIADTYAQNQDRYEQTIVFADRREQCVQLCDYLKKKNVKAGYIFSQGKEEGGSFQRTDEENRKVLEDFRNGNIDVIVNIRMLTEGTDVPKAKTVFLTRQTLSEILMTQMVGRALRGPKFGGKKNAFIVPFIDDWKHKILWVPPEIVKGEISVTPPPPPPPVVLEFVSFEAIKKISDELYTGDFIFESYLKKFIPIGWYQTEFKGTEDSGDNTITLRDLVMVFDQEKPYFDKFIQELNKLDISNYRSPDTKFKSKKSELRTWYDTFFSEIEEPDDNDLRNLFNITSHVAQNEVEPIFFEFENREANDMDALVANFSSMNLKMGELIEKVKNEFQRSDRYWNSIYPNEDQFLKHFLIRLVASEKEEEKDKDDKFISSNEFTEKTELEKLKSIDLNIRKEACDNLLSIGKDCELKEETIEAVFDISRRDSEQEIRQSAQNTLNKVERKLLPVERSEIIRRDGDACLCCGERNYLQIDHIKPKWIKIDNSYENLQTLCKFCNGLKGTKTINFLENETKLHIKPSEPPSFKDIYYMDRLSDVTNLELWKKILKRQINFFYQCNAVDSVNIGKRGYNLRNWEIRLYSGNDPDWIKTHLDYLAKEILFLRDRYNLKGPNMIKIVD</sequence>
<dbReference type="InterPro" id="IPR027417">
    <property type="entry name" value="P-loop_NTPase"/>
</dbReference>
<dbReference type="SUPFAM" id="SSF52540">
    <property type="entry name" value="P-loop containing nucleoside triphosphate hydrolases"/>
    <property type="match status" value="1"/>
</dbReference>
<dbReference type="PROSITE" id="PS51192">
    <property type="entry name" value="HELICASE_ATP_BIND_1"/>
    <property type="match status" value="1"/>
</dbReference>
<gene>
    <name evidence="7" type="ORF">DSM1535_1845</name>
</gene>
<dbReference type="InterPro" id="IPR006935">
    <property type="entry name" value="Helicase/UvrB_N"/>
</dbReference>
<feature type="domain" description="Helicase ATP-binding" evidence="5">
    <location>
        <begin position="41"/>
        <end position="221"/>
    </location>
</feature>
<evidence type="ECO:0000256" key="2">
    <source>
        <dbReference type="ARBA" id="ARBA00022801"/>
    </source>
</evidence>
<dbReference type="CDD" id="cd00085">
    <property type="entry name" value="HNHc"/>
    <property type="match status" value="1"/>
</dbReference>
<dbReference type="PROSITE" id="PS51194">
    <property type="entry name" value="HELICASE_CTER"/>
    <property type="match status" value="1"/>
</dbReference>
<dbReference type="SMART" id="SM00490">
    <property type="entry name" value="HELICc"/>
    <property type="match status" value="1"/>
</dbReference>
<dbReference type="InterPro" id="IPR014001">
    <property type="entry name" value="Helicase_ATP-bd"/>
</dbReference>
<dbReference type="AlphaFoldDB" id="A0A090I7H2"/>
<dbReference type="SMART" id="SM00507">
    <property type="entry name" value="HNHc"/>
    <property type="match status" value="1"/>
</dbReference>
<dbReference type="SMART" id="SM00487">
    <property type="entry name" value="DEXDc"/>
    <property type="match status" value="1"/>
</dbReference>
<protein>
    <recommendedName>
        <fullName evidence="8">Type III restriction protein res subunit</fullName>
    </recommendedName>
</protein>
<evidence type="ECO:0000256" key="1">
    <source>
        <dbReference type="ARBA" id="ARBA00022741"/>
    </source>
</evidence>
<dbReference type="InterPro" id="IPR002711">
    <property type="entry name" value="HNH"/>
</dbReference>
<dbReference type="InterPro" id="IPR001650">
    <property type="entry name" value="Helicase_C-like"/>
</dbReference>
<dbReference type="KEGG" id="mfi:DSM1535_1845"/>
<dbReference type="InterPro" id="IPR050615">
    <property type="entry name" value="ATP-dep_DNA_Helicase"/>
</dbReference>
<dbReference type="PATRIC" id="fig|2162.9.peg.1896"/>
<name>A0A090I7H2_METFO</name>
<dbReference type="GO" id="GO:0004519">
    <property type="term" value="F:endonuclease activity"/>
    <property type="evidence" value="ECO:0007669"/>
    <property type="project" value="InterPro"/>
</dbReference>
<dbReference type="GO" id="GO:0016787">
    <property type="term" value="F:hydrolase activity"/>
    <property type="evidence" value="ECO:0007669"/>
    <property type="project" value="UniProtKB-KW"/>
</dbReference>
<dbReference type="Gene3D" id="3.40.50.300">
    <property type="entry name" value="P-loop containing nucleotide triphosphate hydrolases"/>
    <property type="match status" value="2"/>
</dbReference>
<evidence type="ECO:0000256" key="4">
    <source>
        <dbReference type="ARBA" id="ARBA00022840"/>
    </source>
</evidence>
<dbReference type="RefSeq" id="WP_048073252.1">
    <property type="nucleotide sequence ID" value="NZ_JARVXG010000037.1"/>
</dbReference>
<dbReference type="PANTHER" id="PTHR11274:SF0">
    <property type="entry name" value="GENERAL TRANSCRIPTION AND DNA REPAIR FACTOR IIH HELICASE SUBUNIT XPB"/>
    <property type="match status" value="1"/>
</dbReference>
<evidence type="ECO:0000313" key="7">
    <source>
        <dbReference type="EMBL" id="CEA14170.1"/>
    </source>
</evidence>
<evidence type="ECO:0008006" key="8">
    <source>
        <dbReference type="Google" id="ProtNLM"/>
    </source>
</evidence>
<dbReference type="Pfam" id="PF04851">
    <property type="entry name" value="ResIII"/>
    <property type="match status" value="1"/>
</dbReference>
<dbReference type="GO" id="GO:0004386">
    <property type="term" value="F:helicase activity"/>
    <property type="evidence" value="ECO:0007669"/>
    <property type="project" value="UniProtKB-KW"/>
</dbReference>
<dbReference type="Pfam" id="PF00271">
    <property type="entry name" value="Helicase_C"/>
    <property type="match status" value="1"/>
</dbReference>
<proteinExistence type="predicted"/>
<dbReference type="GO" id="GO:0140097">
    <property type="term" value="F:catalytic activity, acting on DNA"/>
    <property type="evidence" value="ECO:0007669"/>
    <property type="project" value="UniProtKB-ARBA"/>
</dbReference>
<dbReference type="EMBL" id="LN515531">
    <property type="protein sequence ID" value="CEA14170.1"/>
    <property type="molecule type" value="Genomic_DNA"/>
</dbReference>
<evidence type="ECO:0000259" key="6">
    <source>
        <dbReference type="PROSITE" id="PS51194"/>
    </source>
</evidence>
<keyword evidence="2" id="KW-0378">Hydrolase</keyword>
<dbReference type="GO" id="GO:0003677">
    <property type="term" value="F:DNA binding"/>
    <property type="evidence" value="ECO:0007669"/>
    <property type="project" value="InterPro"/>
</dbReference>
<keyword evidence="1" id="KW-0547">Nucleotide-binding</keyword>
<dbReference type="PANTHER" id="PTHR11274">
    <property type="entry name" value="RAD25/XP-B DNA REPAIR HELICASE"/>
    <property type="match status" value="1"/>
</dbReference>
<accession>A0A090I7H2</accession>
<feature type="domain" description="Helicase C-terminal" evidence="6">
    <location>
        <begin position="309"/>
        <end position="462"/>
    </location>
</feature>